<evidence type="ECO:0000256" key="7">
    <source>
        <dbReference type="PIRNR" id="PIRNR003107"/>
    </source>
</evidence>
<evidence type="ECO:0000256" key="2">
    <source>
        <dbReference type="ARBA" id="ARBA00008107"/>
    </source>
</evidence>
<keyword evidence="6 7" id="KW-0592">Phosphate transport</keyword>
<dbReference type="SUPFAM" id="SSF109755">
    <property type="entry name" value="PhoU-like"/>
    <property type="match status" value="1"/>
</dbReference>
<dbReference type="PANTHER" id="PTHR42930:SF3">
    <property type="entry name" value="PHOSPHATE-SPECIFIC TRANSPORT SYSTEM ACCESSORY PROTEIN PHOU"/>
    <property type="match status" value="1"/>
</dbReference>
<dbReference type="GO" id="GO:0005737">
    <property type="term" value="C:cytoplasm"/>
    <property type="evidence" value="ECO:0007669"/>
    <property type="project" value="UniProtKB-SubCell"/>
</dbReference>
<protein>
    <recommendedName>
        <fullName evidence="7">Phosphate-specific transport system accessory protein PhoU</fullName>
    </recommendedName>
</protein>
<organism evidence="9 10">
    <name type="scientific">Actinobaculum massiliense ACS-171-V-Col2</name>
    <dbReference type="NCBI Taxonomy" id="883066"/>
    <lineage>
        <taxon>Bacteria</taxon>
        <taxon>Bacillati</taxon>
        <taxon>Actinomycetota</taxon>
        <taxon>Actinomycetes</taxon>
        <taxon>Actinomycetales</taxon>
        <taxon>Actinomycetaceae</taxon>
        <taxon>Actinobaculum</taxon>
    </lineage>
</organism>
<dbReference type="InterPro" id="IPR026022">
    <property type="entry name" value="PhoU_dom"/>
</dbReference>
<feature type="domain" description="PhoU" evidence="8">
    <location>
        <begin position="18"/>
        <end position="103"/>
    </location>
</feature>
<comment type="function">
    <text evidence="7">Plays a role in the regulation of phosphate uptake.</text>
</comment>
<feature type="domain" description="PhoU" evidence="8">
    <location>
        <begin position="122"/>
        <end position="203"/>
    </location>
</feature>
<evidence type="ECO:0000256" key="4">
    <source>
        <dbReference type="ARBA" id="ARBA00022448"/>
    </source>
</evidence>
<evidence type="ECO:0000313" key="10">
    <source>
        <dbReference type="Proteomes" id="UP000009888"/>
    </source>
</evidence>
<keyword evidence="5 7" id="KW-0963">Cytoplasm</keyword>
<evidence type="ECO:0000313" key="9">
    <source>
        <dbReference type="EMBL" id="EKU95262.1"/>
    </source>
</evidence>
<accession>K9EW99</accession>
<dbReference type="PATRIC" id="fig|883066.3.peg.1068"/>
<dbReference type="HOGENOM" id="CLU_078518_1_0_11"/>
<gene>
    <name evidence="9" type="ORF">HMPREF9233_01023</name>
</gene>
<dbReference type="InterPro" id="IPR038078">
    <property type="entry name" value="PhoU-like_sf"/>
</dbReference>
<dbReference type="GO" id="GO:0045936">
    <property type="term" value="P:negative regulation of phosphate metabolic process"/>
    <property type="evidence" value="ECO:0007669"/>
    <property type="project" value="InterPro"/>
</dbReference>
<dbReference type="NCBIfam" id="TIGR02135">
    <property type="entry name" value="phoU_full"/>
    <property type="match status" value="1"/>
</dbReference>
<dbReference type="AlphaFoldDB" id="K9EW99"/>
<dbReference type="FunFam" id="1.20.58.220:FF:000004">
    <property type="entry name" value="Phosphate-specific transport system accessory protein PhoU"/>
    <property type="match status" value="1"/>
</dbReference>
<sequence length="227" mass="25506">MREEFRNEMRSLEETLTMMARSAAKAMDRASKSLRDANLGLAESVIDADSNIDAFERQIEEMTISLLARQAPVASDLRTVVTALRIGTILERMGDLARHVAYIARGRFPQTAVDGKAYDLLVKMAEEAAHTGKKVEQMIENQDIDLAKQIEIEDDRLDELHRETFDLVLDENNDLTRQTVVDVVLLGRFLERYGDQGVNAARNMRFLITGLHVDADPGPSTEEEMLG</sequence>
<dbReference type="EMBL" id="AGWL01000005">
    <property type="protein sequence ID" value="EKU95262.1"/>
    <property type="molecule type" value="Genomic_DNA"/>
</dbReference>
<evidence type="ECO:0000256" key="1">
    <source>
        <dbReference type="ARBA" id="ARBA00004496"/>
    </source>
</evidence>
<dbReference type="eggNOG" id="COG0704">
    <property type="taxonomic scope" value="Bacteria"/>
</dbReference>
<dbReference type="PIRSF" id="PIRSF003107">
    <property type="entry name" value="PhoU"/>
    <property type="match status" value="1"/>
</dbReference>
<reference evidence="9 10" key="1">
    <citation type="submission" date="2012-09" db="EMBL/GenBank/DDBJ databases">
        <title>The Genome Sequence of Actinobaculum massiliae ACS-171-V-COL2.</title>
        <authorList>
            <consortium name="The Broad Institute Genome Sequencing Platform"/>
            <person name="Earl A."/>
            <person name="Ward D."/>
            <person name="Feldgarden M."/>
            <person name="Gevers D."/>
            <person name="Saerens B."/>
            <person name="Vaneechoutte M."/>
            <person name="Walker B."/>
            <person name="Young S.K."/>
            <person name="Zeng Q."/>
            <person name="Gargeya S."/>
            <person name="Fitzgerald M."/>
            <person name="Haas B."/>
            <person name="Abouelleil A."/>
            <person name="Alvarado L."/>
            <person name="Arachchi H.M."/>
            <person name="Berlin A."/>
            <person name="Chapman S.B."/>
            <person name="Goldberg J."/>
            <person name="Griggs A."/>
            <person name="Gujja S."/>
            <person name="Hansen M."/>
            <person name="Howarth C."/>
            <person name="Imamovic A."/>
            <person name="Larimer J."/>
            <person name="McCowen C."/>
            <person name="Montmayeur A."/>
            <person name="Murphy C."/>
            <person name="Neiman D."/>
            <person name="Pearson M."/>
            <person name="Priest M."/>
            <person name="Roberts A."/>
            <person name="Saif S."/>
            <person name="Shea T."/>
            <person name="Sisk P."/>
            <person name="Sykes S."/>
            <person name="Wortman J."/>
            <person name="Nusbaum C."/>
            <person name="Birren B."/>
        </authorList>
    </citation>
    <scope>NUCLEOTIDE SEQUENCE [LARGE SCALE GENOMIC DNA]</scope>
    <source>
        <strain evidence="10">ACS-171-V-Col2</strain>
    </source>
</reference>
<proteinExistence type="inferred from homology"/>
<dbReference type="GO" id="GO:0006817">
    <property type="term" value="P:phosphate ion transport"/>
    <property type="evidence" value="ECO:0007669"/>
    <property type="project" value="UniProtKB-KW"/>
</dbReference>
<evidence type="ECO:0000256" key="3">
    <source>
        <dbReference type="ARBA" id="ARBA00011738"/>
    </source>
</evidence>
<comment type="subcellular location">
    <subcellularLocation>
        <location evidence="1 7">Cytoplasm</location>
    </subcellularLocation>
</comment>
<evidence type="ECO:0000256" key="5">
    <source>
        <dbReference type="ARBA" id="ARBA00022490"/>
    </source>
</evidence>
<dbReference type="GO" id="GO:0030643">
    <property type="term" value="P:intracellular phosphate ion homeostasis"/>
    <property type="evidence" value="ECO:0007669"/>
    <property type="project" value="InterPro"/>
</dbReference>
<dbReference type="Proteomes" id="UP000009888">
    <property type="component" value="Unassembled WGS sequence"/>
</dbReference>
<comment type="similarity">
    <text evidence="2 7">Belongs to the PhoU family.</text>
</comment>
<dbReference type="Pfam" id="PF01895">
    <property type="entry name" value="PhoU"/>
    <property type="match status" value="2"/>
</dbReference>
<dbReference type="InterPro" id="IPR028366">
    <property type="entry name" value="PhoU"/>
</dbReference>
<dbReference type="STRING" id="202789.GCA_001457435_01096"/>
<comment type="caution">
    <text evidence="9">The sequence shown here is derived from an EMBL/GenBank/DDBJ whole genome shotgun (WGS) entry which is preliminary data.</text>
</comment>
<dbReference type="RefSeq" id="WP_007001229.1">
    <property type="nucleotide sequence ID" value="NZ_JH992955.1"/>
</dbReference>
<dbReference type="PANTHER" id="PTHR42930">
    <property type="entry name" value="PHOSPHATE-SPECIFIC TRANSPORT SYSTEM ACCESSORY PROTEIN PHOU"/>
    <property type="match status" value="1"/>
</dbReference>
<keyword evidence="4 7" id="KW-0813">Transport</keyword>
<comment type="subunit">
    <text evidence="3 7">Homodimer.</text>
</comment>
<name>K9EW99_9ACTO</name>
<evidence type="ECO:0000256" key="6">
    <source>
        <dbReference type="ARBA" id="ARBA00022592"/>
    </source>
</evidence>
<evidence type="ECO:0000259" key="8">
    <source>
        <dbReference type="Pfam" id="PF01895"/>
    </source>
</evidence>
<keyword evidence="10" id="KW-1185">Reference proteome</keyword>
<dbReference type="Gene3D" id="1.20.58.220">
    <property type="entry name" value="Phosphate transport system protein phou homolog 2, domain 2"/>
    <property type="match status" value="1"/>
</dbReference>